<accession>A0A0T5PDX8</accession>
<keyword evidence="6 8" id="KW-0472">Membrane</keyword>
<feature type="transmembrane region" description="Helical" evidence="8">
    <location>
        <begin position="501"/>
        <end position="526"/>
    </location>
</feature>
<dbReference type="PATRIC" id="fig|540747.5.peg.2691"/>
<feature type="transmembrane region" description="Helical" evidence="8">
    <location>
        <begin position="210"/>
        <end position="232"/>
    </location>
</feature>
<keyword evidence="2" id="KW-0328">Glycosyltransferase</keyword>
<evidence type="ECO:0000256" key="2">
    <source>
        <dbReference type="ARBA" id="ARBA00022676"/>
    </source>
</evidence>
<evidence type="ECO:0000313" key="11">
    <source>
        <dbReference type="Proteomes" id="UP000051401"/>
    </source>
</evidence>
<reference evidence="10 12" key="2">
    <citation type="submission" date="2018-08" db="EMBL/GenBank/DDBJ databases">
        <title>Genetic Globetrotter - A new plasmid hitch-hiking vast phylogenetic and geographic distances.</title>
        <authorList>
            <person name="Vollmers J."/>
            <person name="Petersen J."/>
        </authorList>
    </citation>
    <scope>NUCLEOTIDE SEQUENCE [LARGE SCALE GENOMIC DNA]</scope>
    <source>
        <strain evidence="10 12">DSM 26383</strain>
    </source>
</reference>
<dbReference type="SUPFAM" id="SSF160246">
    <property type="entry name" value="EspE N-terminal domain-like"/>
    <property type="match status" value="1"/>
</dbReference>
<dbReference type="STRING" id="540747.SAMN04488031_103124"/>
<dbReference type="Gene3D" id="3.90.550.10">
    <property type="entry name" value="Spore Coat Polysaccharide Biosynthesis Protein SpsA, Chain A"/>
    <property type="match status" value="1"/>
</dbReference>
<dbReference type="Proteomes" id="UP000051401">
    <property type="component" value="Unassembled WGS sequence"/>
</dbReference>
<keyword evidence="11" id="KW-1185">Reference proteome</keyword>
<dbReference type="InterPro" id="IPR029044">
    <property type="entry name" value="Nucleotide-diphossugar_trans"/>
</dbReference>
<reference evidence="9 11" key="1">
    <citation type="submission" date="2015-04" db="EMBL/GenBank/DDBJ databases">
        <title>The draft genome sequence of Roseovarius indicus B108T.</title>
        <authorList>
            <person name="Li G."/>
            <person name="Lai Q."/>
            <person name="Shao Z."/>
            <person name="Yan P."/>
        </authorList>
    </citation>
    <scope>NUCLEOTIDE SEQUENCE [LARGE SCALE GENOMIC DNA]</scope>
    <source>
        <strain evidence="9 11">B108</strain>
    </source>
</reference>
<evidence type="ECO:0000256" key="4">
    <source>
        <dbReference type="ARBA" id="ARBA00022692"/>
    </source>
</evidence>
<feature type="transmembrane region" description="Helical" evidence="8">
    <location>
        <begin position="546"/>
        <end position="566"/>
    </location>
</feature>
<dbReference type="RefSeq" id="WP_057814069.1">
    <property type="nucleotide sequence ID" value="NZ_CP031598.1"/>
</dbReference>
<sequence length="639" mass="71675">MGISELRHLTTSPRTGDGAPSALERDLLARGTVEPGDLDRAAWVQARSDATLDRILSAEGLVGEEDLLDAHARAFKSRRLSAKDLGELQQFRVDTDVERLIRHAALPVVDRDGKAAIVCCDPQSFDAIRPDLPEALSPARVLFAPRRAIQDRLAALHRSELVQAMVTRVPDVESCRTWSQRQDRRLLVVAGVLLGLVLLTFLFPRLVFGLLAGWAVFTLLVSACFKIAAFVARMAAGPPAPAPAQPLRKLPLPRVSVLVPLYRETEIVHELVARLTRLTYPKSLLDVILVLEEEDGETRDALAEIDLPPWIRPVVVPDGEPRTKPRAMNYALDFCDGDIIGIYDAEDAPAPDQIMQVVRGFGAAPPEVACIQGYLDYYNPRQNWLARCFTIEYATWFRMMLPGMARMGLAIPLGGTTVFMRRRALEKLGAWDSHNVTEDADLGFRLARHGYRTQMLATVTAEEANCRPWPWIKQRSRWLKGYMTTYLVHMRRPRELWRQLGAWRFLGFQAHFLTALSQFFLAPFLWSFWLVLLGAPHPLDTFIPHGAMVALGSLFLTIEVINMTIHATAVSGPRHRHLMLWTPTMHFYAPLGAVAAYKALYELVLKPFFWDKTQHGLSLGGAQGRRSIRPMSDGAFDFS</sequence>
<evidence type="ECO:0000256" key="6">
    <source>
        <dbReference type="ARBA" id="ARBA00023136"/>
    </source>
</evidence>
<dbReference type="InterPro" id="IPR037257">
    <property type="entry name" value="T2SS_E_N_sf"/>
</dbReference>
<name>A0A0T5PDX8_9RHOB</name>
<feature type="transmembrane region" description="Helical" evidence="8">
    <location>
        <begin position="578"/>
        <end position="600"/>
    </location>
</feature>
<keyword evidence="5 8" id="KW-1133">Transmembrane helix</keyword>
<feature type="region of interest" description="Disordered" evidence="7">
    <location>
        <begin position="1"/>
        <end position="21"/>
    </location>
</feature>
<gene>
    <name evidence="10" type="primary">acsAB</name>
    <name evidence="10" type="ORF">RIdsm_01711</name>
    <name evidence="9" type="ORF">XM52_05555</name>
</gene>
<dbReference type="InterPro" id="IPR050321">
    <property type="entry name" value="Glycosyltr_2/OpgH_subfam"/>
</dbReference>
<organism evidence="9 11">
    <name type="scientific">Roseovarius indicus</name>
    <dbReference type="NCBI Taxonomy" id="540747"/>
    <lineage>
        <taxon>Bacteria</taxon>
        <taxon>Pseudomonadati</taxon>
        <taxon>Pseudomonadota</taxon>
        <taxon>Alphaproteobacteria</taxon>
        <taxon>Rhodobacterales</taxon>
        <taxon>Roseobacteraceae</taxon>
        <taxon>Roseovarius</taxon>
    </lineage>
</organism>
<evidence type="ECO:0000256" key="8">
    <source>
        <dbReference type="SAM" id="Phobius"/>
    </source>
</evidence>
<keyword evidence="4 8" id="KW-0812">Transmembrane</keyword>
<dbReference type="AlphaFoldDB" id="A0A0T5PDX8"/>
<dbReference type="EMBL" id="LAXI01000002">
    <property type="protein sequence ID" value="KRS19124.1"/>
    <property type="molecule type" value="Genomic_DNA"/>
</dbReference>
<dbReference type="PANTHER" id="PTHR43867">
    <property type="entry name" value="CELLULOSE SYNTHASE CATALYTIC SUBUNIT A [UDP-FORMING]"/>
    <property type="match status" value="1"/>
</dbReference>
<evidence type="ECO:0000256" key="5">
    <source>
        <dbReference type="ARBA" id="ARBA00022989"/>
    </source>
</evidence>
<evidence type="ECO:0000256" key="3">
    <source>
        <dbReference type="ARBA" id="ARBA00022679"/>
    </source>
</evidence>
<dbReference type="SUPFAM" id="SSF53448">
    <property type="entry name" value="Nucleotide-diphospho-sugar transferases"/>
    <property type="match status" value="1"/>
</dbReference>
<evidence type="ECO:0000256" key="1">
    <source>
        <dbReference type="ARBA" id="ARBA00004141"/>
    </source>
</evidence>
<evidence type="ECO:0000313" key="9">
    <source>
        <dbReference type="EMBL" id="KRS19124.1"/>
    </source>
</evidence>
<dbReference type="CDD" id="cd06427">
    <property type="entry name" value="CESA_like_2"/>
    <property type="match status" value="1"/>
</dbReference>
<keyword evidence="3 9" id="KW-0808">Transferase</keyword>
<dbReference type="Proteomes" id="UP000325785">
    <property type="component" value="Chromosome"/>
</dbReference>
<evidence type="ECO:0000256" key="7">
    <source>
        <dbReference type="SAM" id="MobiDB-lite"/>
    </source>
</evidence>
<evidence type="ECO:0000313" key="12">
    <source>
        <dbReference type="Proteomes" id="UP000325785"/>
    </source>
</evidence>
<dbReference type="KEGG" id="rid:RIdsm_01711"/>
<feature type="transmembrane region" description="Helical" evidence="8">
    <location>
        <begin position="186"/>
        <end position="204"/>
    </location>
</feature>
<evidence type="ECO:0000313" key="10">
    <source>
        <dbReference type="EMBL" id="QEW25919.1"/>
    </source>
</evidence>
<dbReference type="GO" id="GO:0016020">
    <property type="term" value="C:membrane"/>
    <property type="evidence" value="ECO:0007669"/>
    <property type="project" value="UniProtKB-SubCell"/>
</dbReference>
<dbReference type="PANTHER" id="PTHR43867:SF2">
    <property type="entry name" value="CELLULOSE SYNTHASE CATALYTIC SUBUNIT A [UDP-FORMING]"/>
    <property type="match status" value="1"/>
</dbReference>
<proteinExistence type="predicted"/>
<comment type="subcellular location">
    <subcellularLocation>
        <location evidence="1">Membrane</location>
        <topology evidence="1">Multi-pass membrane protein</topology>
    </subcellularLocation>
</comment>
<protein>
    <submittedName>
        <fullName evidence="10">Cellulose synthase 1</fullName>
    </submittedName>
    <submittedName>
        <fullName evidence="9">Glycosyl transferase</fullName>
    </submittedName>
</protein>
<dbReference type="Pfam" id="PF13641">
    <property type="entry name" value="Glyco_tranf_2_3"/>
    <property type="match status" value="1"/>
</dbReference>
<dbReference type="EMBL" id="CP031598">
    <property type="protein sequence ID" value="QEW25919.1"/>
    <property type="molecule type" value="Genomic_DNA"/>
</dbReference>
<dbReference type="OrthoDB" id="7431422at2"/>
<dbReference type="GO" id="GO:0016757">
    <property type="term" value="F:glycosyltransferase activity"/>
    <property type="evidence" value="ECO:0007669"/>
    <property type="project" value="UniProtKB-KW"/>
</dbReference>